<dbReference type="EMBL" id="JABTTQ020000012">
    <property type="protein sequence ID" value="KAK6144193.1"/>
    <property type="molecule type" value="Genomic_DNA"/>
</dbReference>
<dbReference type="InterPro" id="IPR003591">
    <property type="entry name" value="Leu-rich_rpt_typical-subtyp"/>
</dbReference>
<evidence type="ECO:0000256" key="2">
    <source>
        <dbReference type="ARBA" id="ARBA00022737"/>
    </source>
</evidence>
<evidence type="ECO:0000313" key="3">
    <source>
        <dbReference type="EMBL" id="KAK6144193.1"/>
    </source>
</evidence>
<dbReference type="Proteomes" id="UP001318860">
    <property type="component" value="Unassembled WGS sequence"/>
</dbReference>
<dbReference type="PROSITE" id="PS51450">
    <property type="entry name" value="LRR"/>
    <property type="match status" value="5"/>
</dbReference>
<dbReference type="SUPFAM" id="SSF52058">
    <property type="entry name" value="L domain-like"/>
    <property type="match status" value="1"/>
</dbReference>
<dbReference type="Pfam" id="PF12799">
    <property type="entry name" value="LRR_4"/>
    <property type="match status" value="1"/>
</dbReference>
<dbReference type="SMART" id="SM00369">
    <property type="entry name" value="LRR_TYP"/>
    <property type="match status" value="6"/>
</dbReference>
<sequence length="562" mass="62086">MTVLSSKKILQEKNTSDPDAITSLSLTHKALSDVSCLSEFKNLERLDLGFNNLTSLEGLKSCVNLKWLSVVQNKLHSLKGVEGLTKLTVLNAGKNKLKSMDEVKSLASLRALILNDNEISSVCKLDQMKELNTLVLSRNPISSLGDSLVKLKSITKLSLSNCQLQTVDSSLKSCLELKELRLAHNEIMNVPSEFGHLVKLQNLDMGNNLITNWSNLKVLSSLVNLRNLNLQGNPIAEKEKLQKKVSLSCCNLRKGTVNLFKSQSNCCFTRSKIIANLHIFNARPIDKVVGKEVHEKVDGFSGEADLIFRNKKKELPDEKGVDSAENTEISEKQMKKKWKLQQNESVITNNAGKLNVNSEEAKKSKHKKLKTNEHATVFNGNLDVATAGKEPDKKSRKKNKGDRVNIIDSAESPFMDLFVTDGPEAPQETADKKFDHRTLRDIDAISGLVTVPTKKKKRNRVVDPAALEVSQVRYQNPTGTLLTNCKLETRPADGSVGLQLESGARTKMRQLETIELTVALGRGINTTRYAPFEFVVAFTGALAITSAVHATCTMASADITQR</sequence>
<dbReference type="PANTHER" id="PTHR46652">
    <property type="entry name" value="LEUCINE-RICH REPEAT AND IQ DOMAIN-CONTAINING PROTEIN 1-RELATED"/>
    <property type="match status" value="1"/>
</dbReference>
<organism evidence="3 4">
    <name type="scientific">Rehmannia glutinosa</name>
    <name type="common">Chinese foxglove</name>
    <dbReference type="NCBI Taxonomy" id="99300"/>
    <lineage>
        <taxon>Eukaryota</taxon>
        <taxon>Viridiplantae</taxon>
        <taxon>Streptophyta</taxon>
        <taxon>Embryophyta</taxon>
        <taxon>Tracheophyta</taxon>
        <taxon>Spermatophyta</taxon>
        <taxon>Magnoliopsida</taxon>
        <taxon>eudicotyledons</taxon>
        <taxon>Gunneridae</taxon>
        <taxon>Pentapetalae</taxon>
        <taxon>asterids</taxon>
        <taxon>lamiids</taxon>
        <taxon>Lamiales</taxon>
        <taxon>Orobanchaceae</taxon>
        <taxon>Rehmannieae</taxon>
        <taxon>Rehmannia</taxon>
    </lineage>
</organism>
<evidence type="ECO:0000256" key="1">
    <source>
        <dbReference type="ARBA" id="ARBA00022614"/>
    </source>
</evidence>
<dbReference type="InterPro" id="IPR001611">
    <property type="entry name" value="Leu-rich_rpt"/>
</dbReference>
<dbReference type="PANTHER" id="PTHR46652:SF7">
    <property type="entry name" value="LEUCINE-RICH REPEAT AND IQ DOMAIN-CONTAINING PROTEIN 1"/>
    <property type="match status" value="1"/>
</dbReference>
<accession>A0ABR0W9S5</accession>
<keyword evidence="1" id="KW-0433">Leucine-rich repeat</keyword>
<protein>
    <recommendedName>
        <fullName evidence="5">Protein phosphatase 1 regulatory subunit 7</fullName>
    </recommendedName>
</protein>
<evidence type="ECO:0000313" key="4">
    <source>
        <dbReference type="Proteomes" id="UP001318860"/>
    </source>
</evidence>
<evidence type="ECO:0008006" key="5">
    <source>
        <dbReference type="Google" id="ProtNLM"/>
    </source>
</evidence>
<dbReference type="Gene3D" id="3.80.10.10">
    <property type="entry name" value="Ribonuclease Inhibitor"/>
    <property type="match status" value="2"/>
</dbReference>
<dbReference type="InterPro" id="IPR050836">
    <property type="entry name" value="SDS22/Internalin_LRR"/>
</dbReference>
<dbReference type="InterPro" id="IPR025875">
    <property type="entry name" value="Leu-rich_rpt_4"/>
</dbReference>
<dbReference type="InterPro" id="IPR032675">
    <property type="entry name" value="LRR_dom_sf"/>
</dbReference>
<proteinExistence type="predicted"/>
<name>A0ABR0W9S5_REHGL</name>
<dbReference type="SMART" id="SM00365">
    <property type="entry name" value="LRR_SD22"/>
    <property type="match status" value="6"/>
</dbReference>
<gene>
    <name evidence="3" type="ORF">DH2020_021013</name>
</gene>
<keyword evidence="2" id="KW-0677">Repeat</keyword>
<reference evidence="3 4" key="1">
    <citation type="journal article" date="2021" name="Comput. Struct. Biotechnol. J.">
        <title>De novo genome assembly of the potent medicinal plant Rehmannia glutinosa using nanopore technology.</title>
        <authorList>
            <person name="Ma L."/>
            <person name="Dong C."/>
            <person name="Song C."/>
            <person name="Wang X."/>
            <person name="Zheng X."/>
            <person name="Niu Y."/>
            <person name="Chen S."/>
            <person name="Feng W."/>
        </authorList>
    </citation>
    <scope>NUCLEOTIDE SEQUENCE [LARGE SCALE GENOMIC DNA]</scope>
    <source>
        <strain evidence="3">DH-2019</strain>
    </source>
</reference>
<keyword evidence="4" id="KW-1185">Reference proteome</keyword>
<comment type="caution">
    <text evidence="3">The sequence shown here is derived from an EMBL/GenBank/DDBJ whole genome shotgun (WGS) entry which is preliminary data.</text>
</comment>